<dbReference type="InterPro" id="IPR029063">
    <property type="entry name" value="SAM-dependent_MTases_sf"/>
</dbReference>
<dbReference type="InterPro" id="IPR014816">
    <property type="entry name" value="tRNA_MeTrfase_Gcd14"/>
</dbReference>
<dbReference type="InterPro" id="IPR049470">
    <property type="entry name" value="TRM61_C"/>
</dbReference>
<dbReference type="Gene3D" id="3.40.50.150">
    <property type="entry name" value="Vaccinia Virus protein VP39"/>
    <property type="match status" value="1"/>
</dbReference>
<dbReference type="Proteomes" id="UP000582487">
    <property type="component" value="Unassembled WGS sequence"/>
</dbReference>
<dbReference type="GO" id="GO:0030488">
    <property type="term" value="P:tRNA methylation"/>
    <property type="evidence" value="ECO:0007669"/>
    <property type="project" value="InterPro"/>
</dbReference>
<feature type="region of interest" description="Disordered" evidence="5">
    <location>
        <begin position="340"/>
        <end position="366"/>
    </location>
</feature>
<evidence type="ECO:0000313" key="7">
    <source>
        <dbReference type="EMBL" id="NMW92301.1"/>
    </source>
</evidence>
<dbReference type="EMBL" id="JABCUV010000001">
    <property type="protein sequence ID" value="NMW92301.1"/>
    <property type="molecule type" value="Genomic_DNA"/>
</dbReference>
<proteinExistence type="predicted"/>
<dbReference type="Pfam" id="PF14801">
    <property type="entry name" value="TrmI-like_N"/>
    <property type="match status" value="1"/>
</dbReference>
<accession>A0A848RLP7</accession>
<evidence type="ECO:0000256" key="4">
    <source>
        <dbReference type="ARBA" id="ARBA00022694"/>
    </source>
</evidence>
<evidence type="ECO:0000256" key="1">
    <source>
        <dbReference type="ARBA" id="ARBA00022603"/>
    </source>
</evidence>
<keyword evidence="3" id="KW-0949">S-adenosyl-L-methionine</keyword>
<reference evidence="7 8" key="1">
    <citation type="submission" date="2020-04" db="EMBL/GenBank/DDBJ databases">
        <title>Antimicrobial susceptibility and clonality of vaginal-derived multi-drug resistant Mobiluncus isolates in China.</title>
        <authorList>
            <person name="Zhang X."/>
        </authorList>
    </citation>
    <scope>NUCLEOTIDE SEQUENCE [LARGE SCALE GENOMIC DNA]</scope>
    <source>
        <strain evidence="7 8">7</strain>
    </source>
</reference>
<keyword evidence="1 7" id="KW-0489">Methyltransferase</keyword>
<organism evidence="7 8">
    <name type="scientific">Mobiluncus mulieris</name>
    <dbReference type="NCBI Taxonomy" id="2052"/>
    <lineage>
        <taxon>Bacteria</taxon>
        <taxon>Bacillati</taxon>
        <taxon>Actinomycetota</taxon>
        <taxon>Actinomycetes</taxon>
        <taxon>Actinomycetales</taxon>
        <taxon>Actinomycetaceae</taxon>
        <taxon>Mobiluncus</taxon>
    </lineage>
</organism>
<sequence length="381" mass="41414">MEQPRINLPTPGGQARRRGVFRAGEWVQLTDEKGRMHTELLEAKGYFQCHQGAFPHSKVIGMPEGSVIPADKGEHRFTALRPLLVDYHLSMPRGAQILYPKDAAQIIMEGDIFPGATVVEAGAGSGAMSMSLLAAVGPAGRLISFEQREDFAQIARANVEMWFSGNVPQWDLRLGDLSAGLVELPDKSVDRVVLDMLLPWEHLAEIHRVLVPGGVLTCYITTATQLARLGQDLRNFGGFTALSSWESLVRPWHVDGLAVRPDHRMVAHTGFIFTARRLADGVTSIRRGEQPVGSLDSRDALWEDESLEYEGSRPISPRKLRRVLRDTQAKAALMGLTDGMADSVPDSAPDSALNSGEATVEPVGESVVALDSASGFEADCG</sequence>
<dbReference type="PANTHER" id="PTHR12133:SF1">
    <property type="entry name" value="TRNA (ADENINE(58)-N(1))-METHYLTRANSFERASE, MITOCHONDRIAL"/>
    <property type="match status" value="1"/>
</dbReference>
<dbReference type="SUPFAM" id="SSF53335">
    <property type="entry name" value="S-adenosyl-L-methionine-dependent methyltransferases"/>
    <property type="match status" value="1"/>
</dbReference>
<evidence type="ECO:0000256" key="3">
    <source>
        <dbReference type="ARBA" id="ARBA00022691"/>
    </source>
</evidence>
<dbReference type="Pfam" id="PF08704">
    <property type="entry name" value="GCD14"/>
    <property type="match status" value="1"/>
</dbReference>
<dbReference type="PROSITE" id="PS51620">
    <property type="entry name" value="SAM_TRM61"/>
    <property type="match status" value="1"/>
</dbReference>
<dbReference type="CDD" id="cd02440">
    <property type="entry name" value="AdoMet_MTases"/>
    <property type="match status" value="1"/>
</dbReference>
<dbReference type="Gene3D" id="3.10.330.20">
    <property type="match status" value="1"/>
</dbReference>
<evidence type="ECO:0000256" key="5">
    <source>
        <dbReference type="SAM" id="MobiDB-lite"/>
    </source>
</evidence>
<keyword evidence="2 7" id="KW-0808">Transferase</keyword>
<evidence type="ECO:0000256" key="2">
    <source>
        <dbReference type="ARBA" id="ARBA00022679"/>
    </source>
</evidence>
<dbReference type="PANTHER" id="PTHR12133">
    <property type="entry name" value="TRNA (ADENINE(58)-N(1))-METHYLTRANSFERASE"/>
    <property type="match status" value="1"/>
</dbReference>
<keyword evidence="4" id="KW-0819">tRNA processing</keyword>
<dbReference type="GO" id="GO:0160107">
    <property type="term" value="F:tRNA (adenine(58)-N1)-methyltransferase activity"/>
    <property type="evidence" value="ECO:0007669"/>
    <property type="project" value="InterPro"/>
</dbReference>
<gene>
    <name evidence="7" type="ORF">HHJ74_01025</name>
</gene>
<dbReference type="GO" id="GO:0031515">
    <property type="term" value="C:tRNA (m1A) methyltransferase complex"/>
    <property type="evidence" value="ECO:0007669"/>
    <property type="project" value="InterPro"/>
</dbReference>
<dbReference type="AlphaFoldDB" id="A0A848RLP7"/>
<comment type="caution">
    <text evidence="7">The sequence shown here is derived from an EMBL/GenBank/DDBJ whole genome shotgun (WGS) entry which is preliminary data.</text>
</comment>
<feature type="domain" description="tRNA (adenine(58)-N(1))-methyltransferase catalytic subunit TRM61 C-terminal" evidence="6">
    <location>
        <begin position="89"/>
        <end position="254"/>
    </location>
</feature>
<dbReference type="RefSeq" id="WP_004016775.1">
    <property type="nucleotide sequence ID" value="NZ_JABCUV010000001.1"/>
</dbReference>
<dbReference type="FunFam" id="3.40.50.150:FF:000019">
    <property type="entry name" value="tRNA (adenine(58)-N(1))-methyltransferase TrmI"/>
    <property type="match status" value="1"/>
</dbReference>
<protein>
    <submittedName>
        <fullName evidence="7">tRNA (Adenine-N1)-methyltransferase</fullName>
    </submittedName>
</protein>
<evidence type="ECO:0000259" key="6">
    <source>
        <dbReference type="Pfam" id="PF08704"/>
    </source>
</evidence>
<name>A0A848RLP7_9ACTO</name>
<evidence type="ECO:0000313" key="8">
    <source>
        <dbReference type="Proteomes" id="UP000582487"/>
    </source>
</evidence>